<dbReference type="AlphaFoldDB" id="A0A8S4R148"/>
<name>A0A8S4R148_9NEOP</name>
<proteinExistence type="predicted"/>
<feature type="compositionally biased region" description="Basic and acidic residues" evidence="1">
    <location>
        <begin position="28"/>
        <end position="38"/>
    </location>
</feature>
<evidence type="ECO:0000313" key="2">
    <source>
        <dbReference type="EMBL" id="CAH2226514.1"/>
    </source>
</evidence>
<dbReference type="EMBL" id="CAKXAJ010021475">
    <property type="protein sequence ID" value="CAH2226514.1"/>
    <property type="molecule type" value="Genomic_DNA"/>
</dbReference>
<accession>A0A8S4R148</accession>
<sequence>RAEEDPPQKLPQAGSRRVAEPSPGDQDFPCKRKDENDQ</sequence>
<reference evidence="2" key="1">
    <citation type="submission" date="2022-03" db="EMBL/GenBank/DDBJ databases">
        <authorList>
            <person name="Lindestad O."/>
        </authorList>
    </citation>
    <scope>NUCLEOTIDE SEQUENCE</scope>
</reference>
<feature type="region of interest" description="Disordered" evidence="1">
    <location>
        <begin position="1"/>
        <end position="38"/>
    </location>
</feature>
<keyword evidence="3" id="KW-1185">Reference proteome</keyword>
<evidence type="ECO:0000256" key="1">
    <source>
        <dbReference type="SAM" id="MobiDB-lite"/>
    </source>
</evidence>
<gene>
    <name evidence="2" type="primary">jg26927</name>
    <name evidence="2" type="ORF">PAEG_LOCUS7217</name>
</gene>
<comment type="caution">
    <text evidence="2">The sequence shown here is derived from an EMBL/GenBank/DDBJ whole genome shotgun (WGS) entry which is preliminary data.</text>
</comment>
<evidence type="ECO:0000313" key="3">
    <source>
        <dbReference type="Proteomes" id="UP000838756"/>
    </source>
</evidence>
<protein>
    <submittedName>
        <fullName evidence="2">Jg26927 protein</fullName>
    </submittedName>
</protein>
<dbReference type="Proteomes" id="UP000838756">
    <property type="component" value="Unassembled WGS sequence"/>
</dbReference>
<feature type="non-terminal residue" evidence="2">
    <location>
        <position position="1"/>
    </location>
</feature>
<organism evidence="2 3">
    <name type="scientific">Pararge aegeria aegeria</name>
    <dbReference type="NCBI Taxonomy" id="348720"/>
    <lineage>
        <taxon>Eukaryota</taxon>
        <taxon>Metazoa</taxon>
        <taxon>Ecdysozoa</taxon>
        <taxon>Arthropoda</taxon>
        <taxon>Hexapoda</taxon>
        <taxon>Insecta</taxon>
        <taxon>Pterygota</taxon>
        <taxon>Neoptera</taxon>
        <taxon>Endopterygota</taxon>
        <taxon>Lepidoptera</taxon>
        <taxon>Glossata</taxon>
        <taxon>Ditrysia</taxon>
        <taxon>Papilionoidea</taxon>
        <taxon>Nymphalidae</taxon>
        <taxon>Satyrinae</taxon>
        <taxon>Satyrini</taxon>
        <taxon>Parargina</taxon>
        <taxon>Pararge</taxon>
    </lineage>
</organism>